<gene>
    <name evidence="10" type="ORF">Pma05_66150</name>
</gene>
<evidence type="ECO:0000256" key="2">
    <source>
        <dbReference type="ARBA" id="ARBA00022448"/>
    </source>
</evidence>
<feature type="compositionally biased region" description="Low complexity" evidence="8">
    <location>
        <begin position="7"/>
        <end position="19"/>
    </location>
</feature>
<dbReference type="PANTHER" id="PTHR43163:SF6">
    <property type="entry name" value="DIPEPTIDE TRANSPORT SYSTEM PERMEASE PROTEIN DPPB-RELATED"/>
    <property type="match status" value="1"/>
</dbReference>
<feature type="transmembrane region" description="Helical" evidence="7">
    <location>
        <begin position="322"/>
        <end position="345"/>
    </location>
</feature>
<comment type="caution">
    <text evidence="10">The sequence shown here is derived from an EMBL/GenBank/DDBJ whole genome shotgun (WGS) entry which is preliminary data.</text>
</comment>
<evidence type="ECO:0000256" key="3">
    <source>
        <dbReference type="ARBA" id="ARBA00022475"/>
    </source>
</evidence>
<evidence type="ECO:0000313" key="11">
    <source>
        <dbReference type="Proteomes" id="UP000621500"/>
    </source>
</evidence>
<dbReference type="Proteomes" id="UP000621500">
    <property type="component" value="Unassembled WGS sequence"/>
</dbReference>
<dbReference type="SUPFAM" id="SSF161098">
    <property type="entry name" value="MetI-like"/>
    <property type="match status" value="1"/>
</dbReference>
<dbReference type="Pfam" id="PF00528">
    <property type="entry name" value="BPD_transp_1"/>
    <property type="match status" value="1"/>
</dbReference>
<evidence type="ECO:0000259" key="9">
    <source>
        <dbReference type="PROSITE" id="PS50928"/>
    </source>
</evidence>
<feature type="transmembrane region" description="Helical" evidence="7">
    <location>
        <begin position="46"/>
        <end position="67"/>
    </location>
</feature>
<feature type="domain" description="ABC transmembrane type-1" evidence="9">
    <location>
        <begin position="132"/>
        <end position="338"/>
    </location>
</feature>
<name>A0ABQ4EZE4_9ACTN</name>
<evidence type="ECO:0000256" key="1">
    <source>
        <dbReference type="ARBA" id="ARBA00004651"/>
    </source>
</evidence>
<evidence type="ECO:0000256" key="7">
    <source>
        <dbReference type="RuleBase" id="RU363032"/>
    </source>
</evidence>
<dbReference type="InterPro" id="IPR000515">
    <property type="entry name" value="MetI-like"/>
</dbReference>
<dbReference type="PROSITE" id="PS50928">
    <property type="entry name" value="ABC_TM1"/>
    <property type="match status" value="1"/>
</dbReference>
<evidence type="ECO:0000313" key="10">
    <source>
        <dbReference type="EMBL" id="GIH00043.1"/>
    </source>
</evidence>
<organism evidence="10 11">
    <name type="scientific">Plantactinospora mayteni</name>
    <dbReference type="NCBI Taxonomy" id="566021"/>
    <lineage>
        <taxon>Bacteria</taxon>
        <taxon>Bacillati</taxon>
        <taxon>Actinomycetota</taxon>
        <taxon>Actinomycetes</taxon>
        <taxon>Micromonosporales</taxon>
        <taxon>Micromonosporaceae</taxon>
        <taxon>Plantactinospora</taxon>
    </lineage>
</organism>
<feature type="region of interest" description="Disordered" evidence="8">
    <location>
        <begin position="1"/>
        <end position="21"/>
    </location>
</feature>
<accession>A0ABQ4EZE4</accession>
<dbReference type="EMBL" id="BONX01000049">
    <property type="protein sequence ID" value="GIH00043.1"/>
    <property type="molecule type" value="Genomic_DNA"/>
</dbReference>
<keyword evidence="5 7" id="KW-1133">Transmembrane helix</keyword>
<sequence>MSDTLTRSPGRPPRSQSRPNRLAGLLDRPARLLGRSPAVRVAITRVLQAVPVVWGATFITFCLMNLLPGNAAVALLGDDATPEQVAALSARLNLDEPFLIRYLQWLGNALTGDLGNSLQNNEPVTAILGRALPVSLELVVLAFALALLVAVPTAVVAAKRPGGFADRIGMQVSMFGLSVPNFVFALVLVLIFAVGLRVLPAVGYVPIAQGIGPNLRAMVLPATAIAFALFCEYTRVLRADIVDQMLREDYITTARAKGVGSWQVLIRHALRNSVFSLLTIVGLQFGALIGSTVIIEQMFGLPGMGQGLLQAINSRDIPVVQAYVVVMACFVVGANLVTDLLYAVLDPRIRHGRPAA</sequence>
<evidence type="ECO:0000256" key="4">
    <source>
        <dbReference type="ARBA" id="ARBA00022692"/>
    </source>
</evidence>
<dbReference type="InterPro" id="IPR045621">
    <property type="entry name" value="BPD_transp_1_N"/>
</dbReference>
<feature type="transmembrane region" description="Helical" evidence="7">
    <location>
        <begin position="274"/>
        <end position="295"/>
    </location>
</feature>
<evidence type="ECO:0000256" key="5">
    <source>
        <dbReference type="ARBA" id="ARBA00022989"/>
    </source>
</evidence>
<evidence type="ECO:0000256" key="8">
    <source>
        <dbReference type="SAM" id="MobiDB-lite"/>
    </source>
</evidence>
<comment type="subcellular location">
    <subcellularLocation>
        <location evidence="1 7">Cell membrane</location>
        <topology evidence="1 7">Multi-pass membrane protein</topology>
    </subcellularLocation>
</comment>
<keyword evidence="2 7" id="KW-0813">Transport</keyword>
<feature type="transmembrane region" description="Helical" evidence="7">
    <location>
        <begin position="138"/>
        <end position="158"/>
    </location>
</feature>
<keyword evidence="3" id="KW-1003">Cell membrane</keyword>
<keyword evidence="6 7" id="KW-0472">Membrane</keyword>
<reference evidence="10 11" key="1">
    <citation type="submission" date="2021-01" db="EMBL/GenBank/DDBJ databases">
        <title>Whole genome shotgun sequence of Plantactinospora mayteni NBRC 109088.</title>
        <authorList>
            <person name="Komaki H."/>
            <person name="Tamura T."/>
        </authorList>
    </citation>
    <scope>NUCLEOTIDE SEQUENCE [LARGE SCALE GENOMIC DNA]</scope>
    <source>
        <strain evidence="10 11">NBRC 109088</strain>
    </source>
</reference>
<keyword evidence="4 7" id="KW-0812">Transmembrane</keyword>
<evidence type="ECO:0000256" key="6">
    <source>
        <dbReference type="ARBA" id="ARBA00023136"/>
    </source>
</evidence>
<dbReference type="Pfam" id="PF19300">
    <property type="entry name" value="BPD_transp_1_N"/>
    <property type="match status" value="1"/>
</dbReference>
<feature type="transmembrane region" description="Helical" evidence="7">
    <location>
        <begin position="179"/>
        <end position="199"/>
    </location>
</feature>
<proteinExistence type="inferred from homology"/>
<keyword evidence="11" id="KW-1185">Reference proteome</keyword>
<comment type="similarity">
    <text evidence="7">Belongs to the binding-protein-dependent transport system permease family.</text>
</comment>
<dbReference type="PANTHER" id="PTHR43163">
    <property type="entry name" value="DIPEPTIDE TRANSPORT SYSTEM PERMEASE PROTEIN DPPB-RELATED"/>
    <property type="match status" value="1"/>
</dbReference>
<protein>
    <submittedName>
        <fullName evidence="10">ABC transporter permease</fullName>
    </submittedName>
</protein>
<feature type="transmembrane region" description="Helical" evidence="7">
    <location>
        <begin position="219"/>
        <end position="237"/>
    </location>
</feature>
<dbReference type="RefSeq" id="WP_203861368.1">
    <property type="nucleotide sequence ID" value="NZ_BAAAZQ010000021.1"/>
</dbReference>
<dbReference type="InterPro" id="IPR035906">
    <property type="entry name" value="MetI-like_sf"/>
</dbReference>
<dbReference type="CDD" id="cd06261">
    <property type="entry name" value="TM_PBP2"/>
    <property type="match status" value="1"/>
</dbReference>
<dbReference type="Gene3D" id="1.10.3720.10">
    <property type="entry name" value="MetI-like"/>
    <property type="match status" value="1"/>
</dbReference>